<sequence>MPVPLRDVVESKCRNVGCIFTASMENSGSTGTCSLRMESLK</sequence>
<reference evidence="1" key="1">
    <citation type="journal article" date="2023" name="Mol. Biol. Evol.">
        <title>Third-Generation Sequencing Reveals the Adaptive Role of the Epigenome in Three Deep-Sea Polychaetes.</title>
        <authorList>
            <person name="Perez M."/>
            <person name="Aroh O."/>
            <person name="Sun Y."/>
            <person name="Lan Y."/>
            <person name="Juniper S.K."/>
            <person name="Young C.R."/>
            <person name="Angers B."/>
            <person name="Qian P.Y."/>
        </authorList>
    </citation>
    <scope>NUCLEOTIDE SEQUENCE</scope>
    <source>
        <strain evidence="1">R07B-5</strain>
    </source>
</reference>
<name>A0AAD9NZE8_RIDPI</name>
<keyword evidence="2" id="KW-1185">Reference proteome</keyword>
<organism evidence="1 2">
    <name type="scientific">Ridgeia piscesae</name>
    <name type="common">Tubeworm</name>
    <dbReference type="NCBI Taxonomy" id="27915"/>
    <lineage>
        <taxon>Eukaryota</taxon>
        <taxon>Metazoa</taxon>
        <taxon>Spiralia</taxon>
        <taxon>Lophotrochozoa</taxon>
        <taxon>Annelida</taxon>
        <taxon>Polychaeta</taxon>
        <taxon>Sedentaria</taxon>
        <taxon>Canalipalpata</taxon>
        <taxon>Sabellida</taxon>
        <taxon>Siboglinidae</taxon>
        <taxon>Ridgeia</taxon>
    </lineage>
</organism>
<comment type="caution">
    <text evidence="1">The sequence shown here is derived from an EMBL/GenBank/DDBJ whole genome shotgun (WGS) entry which is preliminary data.</text>
</comment>
<gene>
    <name evidence="1" type="ORF">NP493_240g01073</name>
</gene>
<dbReference type="EMBL" id="JAODUO010000240">
    <property type="protein sequence ID" value="KAK2185302.1"/>
    <property type="molecule type" value="Genomic_DNA"/>
</dbReference>
<dbReference type="Proteomes" id="UP001209878">
    <property type="component" value="Unassembled WGS sequence"/>
</dbReference>
<accession>A0AAD9NZE8</accession>
<protein>
    <submittedName>
        <fullName evidence="1">Uncharacterized protein</fullName>
    </submittedName>
</protein>
<proteinExistence type="predicted"/>
<evidence type="ECO:0000313" key="2">
    <source>
        <dbReference type="Proteomes" id="UP001209878"/>
    </source>
</evidence>
<evidence type="ECO:0000313" key="1">
    <source>
        <dbReference type="EMBL" id="KAK2185302.1"/>
    </source>
</evidence>
<dbReference type="AlphaFoldDB" id="A0AAD9NZE8"/>